<dbReference type="AlphaFoldDB" id="A0A8B2NJI0"/>
<dbReference type="PANTHER" id="PTHR36837:SF2">
    <property type="entry name" value="POLY(3-HYDROXYALKANOATE) POLYMERASE SUBUNIT PHAC"/>
    <property type="match status" value="1"/>
</dbReference>
<gene>
    <name evidence="2" type="ORF">DLJ53_28620</name>
</gene>
<proteinExistence type="predicted"/>
<dbReference type="InterPro" id="IPR051321">
    <property type="entry name" value="PHA/PHB_synthase"/>
</dbReference>
<keyword evidence="3" id="KW-1185">Reference proteome</keyword>
<dbReference type="Gene3D" id="3.40.50.1820">
    <property type="entry name" value="alpha/beta hydrolase"/>
    <property type="match status" value="1"/>
</dbReference>
<name>A0A8B2NJI0_9HYPH</name>
<evidence type="ECO:0000313" key="2">
    <source>
        <dbReference type="EMBL" id="RAH97802.1"/>
    </source>
</evidence>
<reference evidence="2 3" key="1">
    <citation type="submission" date="2018-05" db="EMBL/GenBank/DDBJ databases">
        <title>Acuticoccus sediminis sp. nov., isolated from deep-sea sediment of Indian Ocean.</title>
        <authorList>
            <person name="Liu X."/>
            <person name="Lai Q."/>
            <person name="Du Y."/>
            <person name="Sun F."/>
            <person name="Zhang X."/>
            <person name="Wang S."/>
            <person name="Shao Z."/>
        </authorList>
    </citation>
    <scope>NUCLEOTIDE SEQUENCE [LARGE SCALE GENOMIC DNA]</scope>
    <source>
        <strain evidence="2 3">PTG4-2</strain>
    </source>
</reference>
<dbReference type="SUPFAM" id="SSF53474">
    <property type="entry name" value="alpha/beta-Hydrolases"/>
    <property type="match status" value="1"/>
</dbReference>
<evidence type="ECO:0000313" key="3">
    <source>
        <dbReference type="Proteomes" id="UP000249590"/>
    </source>
</evidence>
<dbReference type="RefSeq" id="WP_111351647.1">
    <property type="nucleotide sequence ID" value="NZ_QHHQ01000008.1"/>
</dbReference>
<feature type="compositionally biased region" description="Basic residues" evidence="1">
    <location>
        <begin position="380"/>
        <end position="393"/>
    </location>
</feature>
<protein>
    <submittedName>
        <fullName evidence="2">Poly(3-hydroxyalkanoate) synthetase-like protein</fullName>
    </submittedName>
</protein>
<dbReference type="InterPro" id="IPR029058">
    <property type="entry name" value="AB_hydrolase_fold"/>
</dbReference>
<feature type="region of interest" description="Disordered" evidence="1">
    <location>
        <begin position="361"/>
        <end position="393"/>
    </location>
</feature>
<sequence>MSHSPPTDPSVLTTLRTAQLTAMDQWRAMQARTLDAFGFGARECAYRIVSTHPTWRLRHYAGPTGGTPLLMVPAPIKRPYIWDLSPSVSAIRFCLARQFDVYLIEWQAPGPGDGGAGIEAYARSIATAAEGIAAMHGGAAPLVLGHSLGGTLSGIACTLRPEIARGLVLLGAPLSFTPGSSPFRDVVVANGHGISQELPVPGAQLSQSCALLSPGTFVWPRWMDGVFSLADPVAFDTHVRVERWALDEVPLPGKLVHQIVDWLYRKNQFLEGQLELDGRTLGPEDLQVPVLAVVNDVDEIGPRLSVEPFFARMTGVETDILEHPAEVGVGLQHLAILVGQKAHAQSWPKIADWIMHHAGRGPVADTEKGRAPARSSKGARAPRRSSSRRRTAG</sequence>
<organism evidence="2 3">
    <name type="scientific">Acuticoccus sediminis</name>
    <dbReference type="NCBI Taxonomy" id="2184697"/>
    <lineage>
        <taxon>Bacteria</taxon>
        <taxon>Pseudomonadati</taxon>
        <taxon>Pseudomonadota</taxon>
        <taxon>Alphaproteobacteria</taxon>
        <taxon>Hyphomicrobiales</taxon>
        <taxon>Amorphaceae</taxon>
        <taxon>Acuticoccus</taxon>
    </lineage>
</organism>
<dbReference type="EMBL" id="QHHQ01000008">
    <property type="protein sequence ID" value="RAH97802.1"/>
    <property type="molecule type" value="Genomic_DNA"/>
</dbReference>
<dbReference type="PANTHER" id="PTHR36837">
    <property type="entry name" value="POLY(3-HYDROXYALKANOATE) POLYMERASE SUBUNIT PHAC"/>
    <property type="match status" value="1"/>
</dbReference>
<evidence type="ECO:0000256" key="1">
    <source>
        <dbReference type="SAM" id="MobiDB-lite"/>
    </source>
</evidence>
<comment type="caution">
    <text evidence="2">The sequence shown here is derived from an EMBL/GenBank/DDBJ whole genome shotgun (WGS) entry which is preliminary data.</text>
</comment>
<dbReference type="Proteomes" id="UP000249590">
    <property type="component" value="Unassembled WGS sequence"/>
</dbReference>
<dbReference type="OrthoDB" id="9767934at2"/>
<accession>A0A8B2NJI0</accession>